<protein>
    <recommendedName>
        <fullName evidence="2">Oxidoreductase acuF-like C2H2 type zinc-finger domain-containing protein</fullName>
    </recommendedName>
</protein>
<dbReference type="AlphaFoldDB" id="A0AAJ0MKP0"/>
<feature type="region of interest" description="Disordered" evidence="1">
    <location>
        <begin position="603"/>
        <end position="629"/>
    </location>
</feature>
<reference evidence="3" key="1">
    <citation type="journal article" date="2023" name="Mol. Phylogenet. Evol.">
        <title>Genome-scale phylogeny and comparative genomics of the fungal order Sordariales.</title>
        <authorList>
            <person name="Hensen N."/>
            <person name="Bonometti L."/>
            <person name="Westerberg I."/>
            <person name="Brannstrom I.O."/>
            <person name="Guillou S."/>
            <person name="Cros-Aarteil S."/>
            <person name="Calhoun S."/>
            <person name="Haridas S."/>
            <person name="Kuo A."/>
            <person name="Mondo S."/>
            <person name="Pangilinan J."/>
            <person name="Riley R."/>
            <person name="LaButti K."/>
            <person name="Andreopoulos B."/>
            <person name="Lipzen A."/>
            <person name="Chen C."/>
            <person name="Yan M."/>
            <person name="Daum C."/>
            <person name="Ng V."/>
            <person name="Clum A."/>
            <person name="Steindorff A."/>
            <person name="Ohm R.A."/>
            <person name="Martin F."/>
            <person name="Silar P."/>
            <person name="Natvig D.O."/>
            <person name="Lalanne C."/>
            <person name="Gautier V."/>
            <person name="Ament-Velasquez S.L."/>
            <person name="Kruys A."/>
            <person name="Hutchinson M.I."/>
            <person name="Powell A.J."/>
            <person name="Barry K."/>
            <person name="Miller A.N."/>
            <person name="Grigoriev I.V."/>
            <person name="Debuchy R."/>
            <person name="Gladieux P."/>
            <person name="Hiltunen Thoren M."/>
            <person name="Johannesson H."/>
        </authorList>
    </citation>
    <scope>NUCLEOTIDE SEQUENCE</scope>
    <source>
        <strain evidence="3">CBS 955.72</strain>
    </source>
</reference>
<proteinExistence type="predicted"/>
<keyword evidence="4" id="KW-1185">Reference proteome</keyword>
<feature type="compositionally biased region" description="Polar residues" evidence="1">
    <location>
        <begin position="803"/>
        <end position="818"/>
    </location>
</feature>
<evidence type="ECO:0000259" key="2">
    <source>
        <dbReference type="Pfam" id="PF26082"/>
    </source>
</evidence>
<evidence type="ECO:0000313" key="3">
    <source>
        <dbReference type="EMBL" id="KAK3363768.1"/>
    </source>
</evidence>
<dbReference type="EMBL" id="JAUIQD010000001">
    <property type="protein sequence ID" value="KAK3363768.1"/>
    <property type="molecule type" value="Genomic_DNA"/>
</dbReference>
<dbReference type="Pfam" id="PF26082">
    <property type="entry name" value="zf-C2H2_AcuF"/>
    <property type="match status" value="1"/>
</dbReference>
<feature type="region of interest" description="Disordered" evidence="1">
    <location>
        <begin position="530"/>
        <end position="588"/>
    </location>
</feature>
<sequence length="867" mass="95235">MADLEPIESISTRSRHVRQNFLRLESLLEELQHDKSTALSPAAITDALGRFSLWAGNMGAIHDPKRRLSLDYRLSEAAEIREQIGRQLDEIVEALGDLTRIALETSPNRVTALQAEDRVDAAFPGDGFEDAVANDYPLDEFHMIVKVIAECINSLFRIGILIRRATPRDRFKRALEASNAVFPDGFDIEHVRQKHRKIGDSWLWKRLGSAMAKRRQFISYCRDHHARLGTEENVESNDGTTTKLSSSKATTFDPQHNLVVSPQEEADDLVDNDMMSLGTASTTLDSLSILKLPPLSSLSKDQQPFECPICFTLQSFKSEKSWRLHAFQDLKAYVCTLGQTGCETELFGDRDSWFEHEVNNHRAGYSCALCHQSPFSPETLGAHILATHGHFSSHQLELLRDASRKPPVHFKASDCPFCDDWHGALQSRINLKGKAPAQRENSGDILVSPGRFKRHVATHQEQLAIFTIPTATEEDDSAATAPDLGSETSGEEDVGDLSDASGTGVPLIDDEPLPEVHARMDDVEAIAIATRQTPPQRSTSPSSSRLTKGQSSPVGDKSPSPASTIVEGVSDITSLRNSSTGPEADTDDEIYEYMKPQMVRKTAGELVRPALRPPSSRRPSSMPGTPTFSKAVHFDSHLDHIRHFLQVDRPLAVSAGSTPSEKESDDDADYPFAGDTTFATIKDTNKHDKSGQDAKNWLPKSRHYVARRGLDLDQSVDDYLGDLESKSAGIKLKGIRSSAKPPSDGLSSRLSSPSGQAFANRYDFSASLTAAIQNAKEQLSDSLDGVHMKASRKATPAPEDHNNPTGIQETVSEMSQAQPRPPDNDPPTGISSVSYEELVDKYCFTSAKTKSPEPSPTFLAPARPGNE</sequence>
<reference evidence="3" key="2">
    <citation type="submission" date="2023-06" db="EMBL/GenBank/DDBJ databases">
        <authorList>
            <consortium name="Lawrence Berkeley National Laboratory"/>
            <person name="Haridas S."/>
            <person name="Hensen N."/>
            <person name="Bonometti L."/>
            <person name="Westerberg I."/>
            <person name="Brannstrom I.O."/>
            <person name="Guillou S."/>
            <person name="Cros-Aarteil S."/>
            <person name="Calhoun S."/>
            <person name="Kuo A."/>
            <person name="Mondo S."/>
            <person name="Pangilinan J."/>
            <person name="Riley R."/>
            <person name="Labutti K."/>
            <person name="Andreopoulos B."/>
            <person name="Lipzen A."/>
            <person name="Chen C."/>
            <person name="Yanf M."/>
            <person name="Daum C."/>
            <person name="Ng V."/>
            <person name="Clum A."/>
            <person name="Steindorff A."/>
            <person name="Ohm R."/>
            <person name="Martin F."/>
            <person name="Silar P."/>
            <person name="Natvig D."/>
            <person name="Lalanne C."/>
            <person name="Gautier V."/>
            <person name="Ament-Velasquez S.L."/>
            <person name="Kruys A."/>
            <person name="Hutchinson M.I."/>
            <person name="Powell A.J."/>
            <person name="Barry K."/>
            <person name="Miller A.N."/>
            <person name="Grigoriev I.V."/>
            <person name="Debuchy R."/>
            <person name="Gladieux P."/>
            <person name="Thoren M.H."/>
            <person name="Johannesson H."/>
        </authorList>
    </citation>
    <scope>NUCLEOTIDE SEQUENCE</scope>
    <source>
        <strain evidence="3">CBS 955.72</strain>
    </source>
</reference>
<feature type="region of interest" description="Disordered" evidence="1">
    <location>
        <begin position="734"/>
        <end position="754"/>
    </location>
</feature>
<dbReference type="PANTHER" id="PTHR35391">
    <property type="entry name" value="C2H2-TYPE DOMAIN-CONTAINING PROTEIN-RELATED"/>
    <property type="match status" value="1"/>
</dbReference>
<feature type="domain" description="Oxidoreductase acuF-like C2H2 type zinc-finger" evidence="2">
    <location>
        <begin position="303"/>
        <end position="330"/>
    </location>
</feature>
<feature type="compositionally biased region" description="Polar residues" evidence="1">
    <location>
        <begin position="571"/>
        <end position="581"/>
    </location>
</feature>
<evidence type="ECO:0000313" key="4">
    <source>
        <dbReference type="Proteomes" id="UP001275084"/>
    </source>
</evidence>
<feature type="region of interest" description="Disordered" evidence="1">
    <location>
        <begin position="468"/>
        <end position="510"/>
    </location>
</feature>
<feature type="compositionally biased region" description="Low complexity" evidence="1">
    <location>
        <begin position="608"/>
        <end position="621"/>
    </location>
</feature>
<feature type="compositionally biased region" description="Low complexity" evidence="1">
    <location>
        <begin position="741"/>
        <end position="754"/>
    </location>
</feature>
<dbReference type="Proteomes" id="UP001275084">
    <property type="component" value="Unassembled WGS sequence"/>
</dbReference>
<feature type="region of interest" description="Disordered" evidence="1">
    <location>
        <begin position="654"/>
        <end position="675"/>
    </location>
</feature>
<evidence type="ECO:0000256" key="1">
    <source>
        <dbReference type="SAM" id="MobiDB-lite"/>
    </source>
</evidence>
<dbReference type="InterPro" id="IPR058925">
    <property type="entry name" value="zf-C2H2_AcuF"/>
</dbReference>
<accession>A0AAJ0MKP0</accession>
<comment type="caution">
    <text evidence="3">The sequence shown here is derived from an EMBL/GenBank/DDBJ whole genome shotgun (WGS) entry which is preliminary data.</text>
</comment>
<dbReference type="PANTHER" id="PTHR35391:SF7">
    <property type="entry name" value="C2H2-TYPE DOMAIN-CONTAINING PROTEIN"/>
    <property type="match status" value="1"/>
</dbReference>
<feature type="region of interest" description="Disordered" evidence="1">
    <location>
        <begin position="779"/>
        <end position="833"/>
    </location>
</feature>
<name>A0AAJ0MKP0_9PEZI</name>
<feature type="compositionally biased region" description="Low complexity" evidence="1">
    <location>
        <begin position="530"/>
        <end position="545"/>
    </location>
</feature>
<organism evidence="3 4">
    <name type="scientific">Lasiosphaeria hispida</name>
    <dbReference type="NCBI Taxonomy" id="260671"/>
    <lineage>
        <taxon>Eukaryota</taxon>
        <taxon>Fungi</taxon>
        <taxon>Dikarya</taxon>
        <taxon>Ascomycota</taxon>
        <taxon>Pezizomycotina</taxon>
        <taxon>Sordariomycetes</taxon>
        <taxon>Sordariomycetidae</taxon>
        <taxon>Sordariales</taxon>
        <taxon>Lasiosphaeriaceae</taxon>
        <taxon>Lasiosphaeria</taxon>
    </lineage>
</organism>
<feature type="region of interest" description="Disordered" evidence="1">
    <location>
        <begin position="845"/>
        <end position="867"/>
    </location>
</feature>
<gene>
    <name evidence="3" type="ORF">B0T25DRAFT_53590</name>
</gene>